<dbReference type="RefSeq" id="YP_010246703.1">
    <property type="nucleotide sequence ID" value="NC_060137.1"/>
</dbReference>
<proteinExistence type="predicted"/>
<name>A0A5Q2WGG8_9CAUD</name>
<organism evidence="1 2">
    <name type="scientific">Gordonia phage Syleon</name>
    <dbReference type="NCBI Taxonomy" id="2653718"/>
    <lineage>
        <taxon>Viruses</taxon>
        <taxon>Duplodnaviria</taxon>
        <taxon>Heunggongvirae</taxon>
        <taxon>Uroviricota</taxon>
        <taxon>Caudoviricetes</taxon>
        <taxon>Deeyouvirinae</taxon>
        <taxon>Octobienvirus</taxon>
        <taxon>Octobienvirus syleon</taxon>
    </lineage>
</organism>
<dbReference type="EMBL" id="MN444870">
    <property type="protein sequence ID" value="QGH75773.1"/>
    <property type="molecule type" value="Genomic_DNA"/>
</dbReference>
<evidence type="ECO:0000313" key="1">
    <source>
        <dbReference type="EMBL" id="QGH75773.1"/>
    </source>
</evidence>
<keyword evidence="2" id="KW-1185">Reference proteome</keyword>
<dbReference type="Proteomes" id="UP000346466">
    <property type="component" value="Segment"/>
</dbReference>
<gene>
    <name evidence="1" type="primary">44</name>
    <name evidence="1" type="ORF">SEA_SYLEON_44</name>
</gene>
<dbReference type="KEGG" id="vg:70081268"/>
<dbReference type="GeneID" id="70081268"/>
<evidence type="ECO:0000313" key="2">
    <source>
        <dbReference type="Proteomes" id="UP000346466"/>
    </source>
</evidence>
<protein>
    <submittedName>
        <fullName evidence="1">Uncharacterized protein</fullName>
    </submittedName>
</protein>
<sequence>MSGEAPKGVGVGKWQSHTTQSLHLLFETCRKHIHNTLLLPRWGVVIWRPTSSASEH</sequence>
<reference evidence="1 2" key="1">
    <citation type="submission" date="2019-09" db="EMBL/GenBank/DDBJ databases">
        <authorList>
            <person name="Falcon-Lizardi N."/>
            <person name="Rios-Rosa Y."/>
            <person name="Rivera-Cruz A."/>
            <person name="Rivera-Espinal N.S."/>
            <person name="Rodriguez-Cotto F.E."/>
            <person name="Rosa-Flores A.N."/>
            <person name="Rubin M.R."/>
            <person name="Vazquez E."/>
            <person name="Molloy S.D."/>
            <person name="Garlena R.A."/>
            <person name="Russell D.A."/>
            <person name="Pope W.H."/>
            <person name="Jacobs-Sera D."/>
            <person name="Hatfull G.F."/>
        </authorList>
    </citation>
    <scope>NUCLEOTIDE SEQUENCE [LARGE SCALE GENOMIC DNA]</scope>
</reference>
<accession>A0A5Q2WGG8</accession>